<dbReference type="AlphaFoldDB" id="A0A0D2XSZ0"/>
<gene>
    <name evidence="3" type="primary">28948769</name>
</gene>
<dbReference type="VEuPathDB" id="FungiDB:FOXG_07092"/>
<dbReference type="Pfam" id="PF22803">
    <property type="entry name" value="GBD_Y3"/>
    <property type="match status" value="1"/>
</dbReference>
<proteinExistence type="predicted"/>
<dbReference type="EnsemblFungi" id="FOXG_07004T0">
    <property type="protein sequence ID" value="FOXG_07004P0"/>
    <property type="gene ID" value="FOXG_07004"/>
</dbReference>
<keyword evidence="1" id="KW-0732">Signal</keyword>
<evidence type="ECO:0000313" key="3">
    <source>
        <dbReference type="EnsemblFungi" id="FOXG_07092P0"/>
    </source>
</evidence>
<evidence type="ECO:0000256" key="1">
    <source>
        <dbReference type="SAM" id="SignalP"/>
    </source>
</evidence>
<dbReference type="EnsemblFungi" id="FOXG_07092T0">
    <property type="protein sequence ID" value="FOXG_07092P0"/>
    <property type="gene ID" value="FOXG_07092"/>
</dbReference>
<accession>A0A0D2XSZ0</accession>
<reference evidence="4" key="1">
    <citation type="journal article" date="2012" name="Mol. Plant Microbe Interact.">
        <title>A highly conserved effector in Fusarium oxysporum is required for full virulence on Arabidopsis.</title>
        <authorList>
            <person name="Thatcher L.F."/>
            <person name="Gardiner D.M."/>
            <person name="Kazan K."/>
            <person name="Manners J."/>
        </authorList>
    </citation>
    <scope>NUCLEOTIDE SEQUENCE [LARGE SCALE GENOMIC DNA]</scope>
    <source>
        <strain evidence="4">Fo5176</strain>
    </source>
</reference>
<feature type="domain" description="Glycan binding protein Y3-like" evidence="2">
    <location>
        <begin position="78"/>
        <end position="157"/>
    </location>
</feature>
<evidence type="ECO:0000313" key="4">
    <source>
        <dbReference type="Proteomes" id="UP000002489"/>
    </source>
</evidence>
<sequence length="157" mass="17112">MQISYVLPILSATAASLATPVENAKQAEFEAIAAKYDIELTEAGASNFTAVAAVNCYSSGETWGSKRDYALDRAGRWCSGNGGAEFYRKGQNKNGCYNLESKKKVNFQIQNLQDRDISLSSEACFRFLRGVINACSHGGRNYNGAWTWRADPNSGSC</sequence>
<feature type="signal peptide" evidence="1">
    <location>
        <begin position="1"/>
        <end position="18"/>
    </location>
</feature>
<reference evidence="3" key="2">
    <citation type="submission" date="2025-05" db="UniProtKB">
        <authorList>
            <consortium name="EnsemblFungi"/>
        </authorList>
    </citation>
    <scope>IDENTIFICATION</scope>
    <source>
        <strain evidence="3">4287 / CBS 123668 / FGSC 9935 / NRRL 34936</strain>
    </source>
</reference>
<feature type="chain" id="PRO_5010613477" description="Glycan binding protein Y3-like domain-containing protein" evidence="1">
    <location>
        <begin position="19"/>
        <end position="157"/>
    </location>
</feature>
<protein>
    <recommendedName>
        <fullName evidence="2">Glycan binding protein Y3-like domain-containing protein</fullName>
    </recommendedName>
</protein>
<dbReference type="Proteomes" id="UP000002489">
    <property type="component" value="Unassembled WGS sequence"/>
</dbReference>
<evidence type="ECO:0000259" key="2">
    <source>
        <dbReference type="Pfam" id="PF22803"/>
    </source>
</evidence>
<organism evidence="3 4">
    <name type="scientific">Fusarium oxysporum (strain Fo5176)</name>
    <name type="common">Fusarium vascular wilt</name>
    <dbReference type="NCBI Taxonomy" id="660025"/>
    <lineage>
        <taxon>Eukaryota</taxon>
        <taxon>Fungi</taxon>
        <taxon>Dikarya</taxon>
        <taxon>Ascomycota</taxon>
        <taxon>Pezizomycotina</taxon>
        <taxon>Sordariomycetes</taxon>
        <taxon>Hypocreomycetidae</taxon>
        <taxon>Hypocreales</taxon>
        <taxon>Nectriaceae</taxon>
        <taxon>Fusarium</taxon>
        <taxon>Fusarium oxysporum species complex</taxon>
    </lineage>
</organism>
<name>A0A0D2XSZ0_FUSOF</name>
<dbReference type="VEuPathDB" id="FungiDB:FOXG_07004"/>
<dbReference type="InterPro" id="IPR054443">
    <property type="entry name" value="Y3-like_dom"/>
</dbReference>